<evidence type="ECO:0000313" key="1">
    <source>
        <dbReference type="EMBL" id="CAA9195519.1"/>
    </source>
</evidence>
<name>A0ABN7EFD7_9FLAO</name>
<keyword evidence="2" id="KW-1185">Reference proteome</keyword>
<comment type="caution">
    <text evidence="1">The sequence shown here is derived from an EMBL/GenBank/DDBJ whole genome shotgun (WGS) entry which is preliminary data.</text>
</comment>
<gene>
    <name evidence="1" type="ORF">FLACOL7796_00655</name>
</gene>
<reference evidence="1 2" key="1">
    <citation type="submission" date="2020-02" db="EMBL/GenBank/DDBJ databases">
        <authorList>
            <person name="Criscuolo A."/>
        </authorList>
    </citation>
    <scope>NUCLEOTIDE SEQUENCE [LARGE SCALE GENOMIC DNA]</scope>
    <source>
        <strain evidence="1">CECT7796</strain>
    </source>
</reference>
<dbReference type="EMBL" id="CADCST010000060">
    <property type="protein sequence ID" value="CAA9195519.1"/>
    <property type="molecule type" value="Genomic_DNA"/>
</dbReference>
<organism evidence="1 2">
    <name type="scientific">Flavobacterium collinsii</name>
    <dbReference type="NCBI Taxonomy" id="1114861"/>
    <lineage>
        <taxon>Bacteria</taxon>
        <taxon>Pseudomonadati</taxon>
        <taxon>Bacteroidota</taxon>
        <taxon>Flavobacteriia</taxon>
        <taxon>Flavobacteriales</taxon>
        <taxon>Flavobacteriaceae</taxon>
        <taxon>Flavobacterium</taxon>
    </lineage>
</organism>
<accession>A0ABN7EFD7</accession>
<protein>
    <submittedName>
        <fullName evidence="1">Uncharacterized protein</fullName>
    </submittedName>
</protein>
<proteinExistence type="predicted"/>
<sequence>MIGIVSRKNQKKWSIVLLVFVVLLFFVSSFQESVEMINYKDELNDEYTGIVLEKYIDVSDHSICKLKLRSGKIVSVWDNCCLRVDLGDSIVKKKRSFDFVIYKLSGSVIVVSIKKNLISPEN</sequence>
<dbReference type="RefSeq" id="WP_173964651.1">
    <property type="nucleotide sequence ID" value="NZ_CADCST010000060.1"/>
</dbReference>
<dbReference type="Proteomes" id="UP000474567">
    <property type="component" value="Unassembled WGS sequence"/>
</dbReference>
<evidence type="ECO:0000313" key="2">
    <source>
        <dbReference type="Proteomes" id="UP000474567"/>
    </source>
</evidence>